<dbReference type="Pfam" id="PF00400">
    <property type="entry name" value="WD40"/>
    <property type="match status" value="9"/>
</dbReference>
<feature type="repeat" description="WD" evidence="3">
    <location>
        <begin position="1304"/>
        <end position="1334"/>
    </location>
</feature>
<protein>
    <recommendedName>
        <fullName evidence="6">Nephrocystin 3-like N-terminal domain-containing protein</fullName>
    </recommendedName>
</protein>
<evidence type="ECO:0000256" key="1">
    <source>
        <dbReference type="ARBA" id="ARBA00022574"/>
    </source>
</evidence>
<feature type="coiled-coil region" evidence="4">
    <location>
        <begin position="421"/>
        <end position="448"/>
    </location>
</feature>
<evidence type="ECO:0000313" key="7">
    <source>
        <dbReference type="EMBL" id="KAF3209473.1"/>
    </source>
</evidence>
<dbReference type="PROSITE" id="PS50294">
    <property type="entry name" value="WD_REPEATS_REGION"/>
    <property type="match status" value="4"/>
</dbReference>
<evidence type="ECO:0000259" key="6">
    <source>
        <dbReference type="Pfam" id="PF24883"/>
    </source>
</evidence>
<dbReference type="PANTHER" id="PTHR14604:SF4">
    <property type="entry name" value="F-BOX DOMAIN-CONTAINING PROTEIN"/>
    <property type="match status" value="1"/>
</dbReference>
<dbReference type="Gene3D" id="3.40.50.300">
    <property type="entry name" value="P-loop containing nucleotide triphosphate hydrolases"/>
    <property type="match status" value="1"/>
</dbReference>
<dbReference type="Proteomes" id="UP000483672">
    <property type="component" value="Unassembled WGS sequence"/>
</dbReference>
<gene>
    <name evidence="7" type="ORF">TWF191_000386</name>
</gene>
<comment type="caution">
    <text evidence="7">The sequence shown here is derived from an EMBL/GenBank/DDBJ whole genome shotgun (WGS) entry which is preliminary data.</text>
</comment>
<dbReference type="PRINTS" id="PR00320">
    <property type="entry name" value="GPROTEINBRPT"/>
</dbReference>
<dbReference type="InterPro" id="IPR011044">
    <property type="entry name" value="Quino_amine_DH_bsu"/>
</dbReference>
<feature type="repeat" description="WD" evidence="3">
    <location>
        <begin position="1225"/>
        <end position="1255"/>
    </location>
</feature>
<name>A0A7C8UG43_ORBOL</name>
<dbReference type="EMBL" id="WIPF01000100">
    <property type="protein sequence ID" value="KAF3209473.1"/>
    <property type="molecule type" value="Genomic_DNA"/>
</dbReference>
<dbReference type="InterPro" id="IPR001680">
    <property type="entry name" value="WD40_rpt"/>
</dbReference>
<feature type="repeat" description="WD" evidence="3">
    <location>
        <begin position="1426"/>
        <end position="1466"/>
    </location>
</feature>
<dbReference type="InterPro" id="IPR019775">
    <property type="entry name" value="WD40_repeat_CS"/>
</dbReference>
<feature type="repeat" description="WD" evidence="3">
    <location>
        <begin position="1383"/>
        <end position="1415"/>
    </location>
</feature>
<keyword evidence="5" id="KW-0472">Membrane</keyword>
<dbReference type="InterPro" id="IPR050995">
    <property type="entry name" value="WD-F-box_domain-protein"/>
</dbReference>
<dbReference type="SMART" id="SM00320">
    <property type="entry name" value="WD40"/>
    <property type="match status" value="12"/>
</dbReference>
<dbReference type="InterPro" id="IPR021047">
    <property type="entry name" value="Mannosyltransferase_CMT1"/>
</dbReference>
<feature type="domain" description="Nephrocystin 3-like N-terminal" evidence="6">
    <location>
        <begin position="535"/>
        <end position="698"/>
    </location>
</feature>
<dbReference type="InterPro" id="IPR020472">
    <property type="entry name" value="WD40_PAC1"/>
</dbReference>
<dbReference type="SUPFAM" id="SSF50969">
    <property type="entry name" value="YVTN repeat-like/Quinoprotein amine dehydrogenase"/>
    <property type="match status" value="1"/>
</dbReference>
<keyword evidence="5" id="KW-0812">Transmembrane</keyword>
<feature type="repeat" description="WD" evidence="3">
    <location>
        <begin position="1183"/>
        <end position="1216"/>
    </location>
</feature>
<evidence type="ECO:0000256" key="2">
    <source>
        <dbReference type="ARBA" id="ARBA00022737"/>
    </source>
</evidence>
<reference evidence="7 8" key="1">
    <citation type="submission" date="2019-06" db="EMBL/GenBank/DDBJ databases">
        <authorList>
            <person name="Palmer J.M."/>
        </authorList>
    </citation>
    <scope>NUCLEOTIDE SEQUENCE [LARGE SCALE GENOMIC DNA]</scope>
    <source>
        <strain evidence="7 8">TWF191</strain>
    </source>
</reference>
<dbReference type="InterPro" id="IPR027417">
    <property type="entry name" value="P-loop_NTPase"/>
</dbReference>
<dbReference type="SUPFAM" id="SSF50978">
    <property type="entry name" value="WD40 repeat-like"/>
    <property type="match status" value="1"/>
</dbReference>
<dbReference type="CDD" id="cd00200">
    <property type="entry name" value="WD40"/>
    <property type="match status" value="1"/>
</dbReference>
<dbReference type="InterPro" id="IPR036322">
    <property type="entry name" value="WD40_repeat_dom_sf"/>
</dbReference>
<feature type="transmembrane region" description="Helical" evidence="5">
    <location>
        <begin position="12"/>
        <end position="34"/>
    </location>
</feature>
<dbReference type="PROSITE" id="PS50082">
    <property type="entry name" value="WD_REPEATS_2"/>
    <property type="match status" value="8"/>
</dbReference>
<evidence type="ECO:0000256" key="3">
    <source>
        <dbReference type="PROSITE-ProRule" id="PRU00221"/>
    </source>
</evidence>
<proteinExistence type="predicted"/>
<dbReference type="InterPro" id="IPR015943">
    <property type="entry name" value="WD40/YVTN_repeat-like_dom_sf"/>
</dbReference>
<keyword evidence="5" id="KW-1133">Transmembrane helix</keyword>
<dbReference type="Gene3D" id="2.130.10.10">
    <property type="entry name" value="YVTN repeat-like/Quinoprotein amine dehydrogenase"/>
    <property type="match status" value="3"/>
</dbReference>
<dbReference type="Pfam" id="PF11735">
    <property type="entry name" value="CAP59_mtransfer"/>
    <property type="match status" value="1"/>
</dbReference>
<dbReference type="PROSITE" id="PS00678">
    <property type="entry name" value="WD_REPEATS_1"/>
    <property type="match status" value="2"/>
</dbReference>
<evidence type="ECO:0000256" key="4">
    <source>
        <dbReference type="SAM" id="Coils"/>
    </source>
</evidence>
<keyword evidence="4" id="KW-0175">Coiled coil</keyword>
<dbReference type="Pfam" id="PF24883">
    <property type="entry name" value="NPHP3_N"/>
    <property type="match status" value="1"/>
</dbReference>
<keyword evidence="2" id="KW-0677">Repeat</keyword>
<organism evidence="7 8">
    <name type="scientific">Orbilia oligospora</name>
    <name type="common">Nematode-trapping fungus</name>
    <name type="synonym">Arthrobotrys oligospora</name>
    <dbReference type="NCBI Taxonomy" id="2813651"/>
    <lineage>
        <taxon>Eukaryota</taxon>
        <taxon>Fungi</taxon>
        <taxon>Dikarya</taxon>
        <taxon>Ascomycota</taxon>
        <taxon>Pezizomycotina</taxon>
        <taxon>Orbiliomycetes</taxon>
        <taxon>Orbiliales</taxon>
        <taxon>Orbiliaceae</taxon>
        <taxon>Orbilia</taxon>
    </lineage>
</organism>
<sequence length="1699" mass="190734">MLRLRSSPQNRLIRRLLFATIFFLLNAHLFIYFLHSPNEGASDDLASLWDYNPAVTVPRVHGIGKVYIAANHWISGKILKPYWINGLLMLIQQLGPENVFVSIYENGSWDETPAMLRELDQELGRMGVERRVLIEAITHREQVAEVVAQGDDKPGWVMTSRGKKELRRIPMLAKLRNRLLEPLEELQRQGKGNFDRILFMNDVVFTAEDVITLLRTREGNYSAACSVDFNKPQYYYDTFALRDVYGREAASQRFPFFASGESRNAMMRGDPVPVQSCWNGIVAFDAAPFTRQQKPLRFRGIDDSLSVLHLEGSECCLIHADNTGGFRSLQRSGVWMNPLVRVGYNFPAYRYQRIHMYQWPEYFISIPVRIGTSLIGLPWRNRKDAKGDIDRLSVEVANINALIERVRALIRDPKFYGLSKNEDLASALKGCQDELRKLQSKLDSQKEHSRLSLFKRTKWPFAKTGVVETINNLERWKGSINLFLNVDQTDAIRNVNQKFDLAGLLIAETAAYGSFADRHEPECLPGTRVELRKRIEGWVDAPRGDGECIFWLSGVAGTGKSTISRTTAKELRGKGQLAASFFFRRGEKDRGGAARLFTTLASQLANNIVDVRQNIQKAIEEDPNISNMGPGEQFTKLILHPLRDSQEPEDRPRYDKIIIVIDALDECDEEKDQRLIISLLSQLKELKHFDVRIFLTSRPELPIRLGFKDLSKGIHKNVILHEESGTDRDIGILLNDEFSKIRKARDLPSDWPGQDIIQKLVEIAVPLFIFAATACRFIVDENWDPQEQVKLVMESQTDLSEDVEKTYTPILKRLIKNQKSIALKKLESEFRQIVGTIVNLASPLSIPSLARLLSVSERTIDLRLKKLHSVLNIPGESSRHEPVRTFHLSFRDFLISQHLHDHADLSQLWIDVKQTHGMLATRCIEVMSNTEGLGLKQDICCLNLPGILRSEIDEETIQKQVSPELQYACRNWVYHRIQSEESICDDDMVHKFLEQSILHWLEVESLLGDMENTIQMINNLKMITDAQKGKELLALLYDIKRFLLQNKYIIAKAPLQTYVSAIMFAPEESLVRKLFSPEKMIPWVRQFPQVPKTWDSLLQTLEGHKHSLRAVAFFDGIIASVGIYDGSIRLWNANTGAALWTIWDSRSATIKDLVFSPHGVLVSTSSQNIKMWNTETGELIRSLNGHTDTVNAIAFALNSSGILASGSDDRTVRLWDTDGTLRRTLEGHAGKIGFVAFYDCILASGSREGEIRLWDADGVLLHMLENPTSGLTALAFSSDGLLVSGYVDGSVELRDKDGNFLRSLEGHTSLVRAVEFYKGLVVSAAGDSTIKLWDRNGALLRTLEGYGFSLVTIVLTSDGILVGGCDDATIRLWDLNEPQLQMSEEHTDLIWGVSFSLDGKVLASTSGDGYIKLWSEEGELVRTIKADGKGRGVSAIAFSPDGRVLVSGSGGGIKLWSTDDGSLLRTFVDSGGIGISLALSSDGKVLASSAYQGGSKVWSLEGELLQSWSRDDKLGTAIAISSDGKFLASTDSGDIELWNVASGSLLWTSKGHISGVEITAFSSDDKILLSAAFSDLTVRLWDVGTGELLETYTDPADLLEFISDTNNTAKLWDGRTLAQLRTFAVGRMANKTNQRPERVEQGHIIVEGEWLSRGRNRIWLPNDYRSYLFEYSDQAWDIYGDRVALGHPSGQVSLIGFKS</sequence>
<accession>A0A7C8UG43</accession>
<keyword evidence="1 3" id="KW-0853">WD repeat</keyword>
<feature type="repeat" description="WD" evidence="3">
    <location>
        <begin position="1549"/>
        <end position="1591"/>
    </location>
</feature>
<evidence type="ECO:0000256" key="5">
    <source>
        <dbReference type="SAM" id="Phobius"/>
    </source>
</evidence>
<dbReference type="SUPFAM" id="SSF52540">
    <property type="entry name" value="P-loop containing nucleoside triphosphate hydrolases"/>
    <property type="match status" value="1"/>
</dbReference>
<evidence type="ECO:0000313" key="8">
    <source>
        <dbReference type="Proteomes" id="UP000483672"/>
    </source>
</evidence>
<dbReference type="InterPro" id="IPR056884">
    <property type="entry name" value="NPHP3-like_N"/>
</dbReference>
<dbReference type="PANTHER" id="PTHR14604">
    <property type="entry name" value="WD40 REPEAT PF20"/>
    <property type="match status" value="1"/>
</dbReference>
<feature type="repeat" description="WD" evidence="3">
    <location>
        <begin position="1101"/>
        <end position="1141"/>
    </location>
</feature>
<feature type="repeat" description="WD" evidence="3">
    <location>
        <begin position="1343"/>
        <end position="1383"/>
    </location>
</feature>